<reference evidence="1 2" key="1">
    <citation type="journal article" date="2014" name="Agronomy (Basel)">
        <title>A Draft Genome Sequence for Ensete ventricosum, the Drought-Tolerant Tree Against Hunger.</title>
        <authorList>
            <person name="Harrison J."/>
            <person name="Moore K.A."/>
            <person name="Paszkiewicz K."/>
            <person name="Jones T."/>
            <person name="Grant M."/>
            <person name="Ambacheew D."/>
            <person name="Muzemil S."/>
            <person name="Studholme D.J."/>
        </authorList>
    </citation>
    <scope>NUCLEOTIDE SEQUENCE [LARGE SCALE GENOMIC DNA]</scope>
</reference>
<dbReference type="Proteomes" id="UP000287651">
    <property type="component" value="Unassembled WGS sequence"/>
</dbReference>
<proteinExistence type="predicted"/>
<gene>
    <name evidence="1" type="ORF">B296_00042118</name>
</gene>
<sequence length="219" mass="22781">MVDMNRSVKMKWEFMESTVTLLLPKTTSAGKSRSKVLAPTVRIHGATFVTVELSGPELPAGQTTVIPFFTAWNAPMSSEFSKYSEGRPPREKEKDVDAVVDRYVEGGQDVGVEALASEGPRPADLVGGHAGARRAAHGGAVGVAEDAGPGHEVAGGGGESVAAVPVVVSRGVKGGIERASGGSVRLVEVPSTDQLPSSQKTRLLTMIDHLGVGEGRAQK</sequence>
<evidence type="ECO:0000313" key="2">
    <source>
        <dbReference type="Proteomes" id="UP000287651"/>
    </source>
</evidence>
<name>A0A426XRQ2_ENSVE</name>
<evidence type="ECO:0000313" key="1">
    <source>
        <dbReference type="EMBL" id="RRT42144.1"/>
    </source>
</evidence>
<dbReference type="EMBL" id="AMZH03018043">
    <property type="protein sequence ID" value="RRT42144.1"/>
    <property type="molecule type" value="Genomic_DNA"/>
</dbReference>
<protein>
    <submittedName>
        <fullName evidence="1">Uncharacterized protein</fullName>
    </submittedName>
</protein>
<organism evidence="1 2">
    <name type="scientific">Ensete ventricosum</name>
    <name type="common">Abyssinian banana</name>
    <name type="synonym">Musa ensete</name>
    <dbReference type="NCBI Taxonomy" id="4639"/>
    <lineage>
        <taxon>Eukaryota</taxon>
        <taxon>Viridiplantae</taxon>
        <taxon>Streptophyta</taxon>
        <taxon>Embryophyta</taxon>
        <taxon>Tracheophyta</taxon>
        <taxon>Spermatophyta</taxon>
        <taxon>Magnoliopsida</taxon>
        <taxon>Liliopsida</taxon>
        <taxon>Zingiberales</taxon>
        <taxon>Musaceae</taxon>
        <taxon>Ensete</taxon>
    </lineage>
</organism>
<accession>A0A426XRQ2</accession>
<dbReference type="AlphaFoldDB" id="A0A426XRQ2"/>
<comment type="caution">
    <text evidence="1">The sequence shown here is derived from an EMBL/GenBank/DDBJ whole genome shotgun (WGS) entry which is preliminary data.</text>
</comment>